<dbReference type="EMBL" id="NMUH01000041">
    <property type="protein sequence ID" value="MQL69563.1"/>
    <property type="molecule type" value="Genomic_DNA"/>
</dbReference>
<keyword evidence="1" id="KW-0812">Transmembrane</keyword>
<keyword evidence="1" id="KW-0472">Membrane</keyword>
<evidence type="ECO:0000256" key="1">
    <source>
        <dbReference type="SAM" id="Phobius"/>
    </source>
</evidence>
<proteinExistence type="predicted"/>
<evidence type="ECO:0000313" key="3">
    <source>
        <dbReference type="Proteomes" id="UP000652761"/>
    </source>
</evidence>
<name>A0A843TJA4_COLES</name>
<keyword evidence="3" id="KW-1185">Reference proteome</keyword>
<organism evidence="2 3">
    <name type="scientific">Colocasia esculenta</name>
    <name type="common">Wild taro</name>
    <name type="synonym">Arum esculentum</name>
    <dbReference type="NCBI Taxonomy" id="4460"/>
    <lineage>
        <taxon>Eukaryota</taxon>
        <taxon>Viridiplantae</taxon>
        <taxon>Streptophyta</taxon>
        <taxon>Embryophyta</taxon>
        <taxon>Tracheophyta</taxon>
        <taxon>Spermatophyta</taxon>
        <taxon>Magnoliopsida</taxon>
        <taxon>Liliopsida</taxon>
        <taxon>Araceae</taxon>
        <taxon>Aroideae</taxon>
        <taxon>Colocasieae</taxon>
        <taxon>Colocasia</taxon>
    </lineage>
</organism>
<reference evidence="2" key="1">
    <citation type="submission" date="2017-07" db="EMBL/GenBank/DDBJ databases">
        <title>Taro Niue Genome Assembly and Annotation.</title>
        <authorList>
            <person name="Atibalentja N."/>
            <person name="Keating K."/>
            <person name="Fields C.J."/>
        </authorList>
    </citation>
    <scope>NUCLEOTIDE SEQUENCE</scope>
    <source>
        <strain evidence="2">Niue_2</strain>
        <tissue evidence="2">Leaf</tissue>
    </source>
</reference>
<sequence length="130" mass="14234">MCRRYGGFRVLRTCSAEGGFGLRAELTVAFEMQRDAPSGSCDSLVELLPVGVCPSASIVVVVVPWWYLVVVGVVFGRSLLSQGLVEAHSLTAVFSTMEVHEEYLNVVERLPNEEESSPVAAMWILLERSS</sequence>
<comment type="caution">
    <text evidence="2">The sequence shown here is derived from an EMBL/GenBank/DDBJ whole genome shotgun (WGS) entry which is preliminary data.</text>
</comment>
<feature type="transmembrane region" description="Helical" evidence="1">
    <location>
        <begin position="56"/>
        <end position="75"/>
    </location>
</feature>
<protein>
    <submittedName>
        <fullName evidence="2">Uncharacterized protein</fullName>
    </submittedName>
</protein>
<keyword evidence="1" id="KW-1133">Transmembrane helix</keyword>
<dbReference type="Proteomes" id="UP000652761">
    <property type="component" value="Unassembled WGS sequence"/>
</dbReference>
<dbReference type="AlphaFoldDB" id="A0A843TJA4"/>
<evidence type="ECO:0000313" key="2">
    <source>
        <dbReference type="EMBL" id="MQL69563.1"/>
    </source>
</evidence>
<gene>
    <name evidence="2" type="ORF">Taro_001856</name>
</gene>
<accession>A0A843TJA4</accession>